<dbReference type="InterPro" id="IPR038514">
    <property type="entry name" value="AAR2_C_sf"/>
</dbReference>
<dbReference type="Gene3D" id="2.60.34.20">
    <property type="match status" value="1"/>
</dbReference>
<feature type="domain" description="AAR2 N-terminal" evidence="5">
    <location>
        <begin position="21"/>
        <end position="148"/>
    </location>
</feature>
<comment type="similarity">
    <text evidence="1">Belongs to the AAR2 family.</text>
</comment>
<feature type="domain" description="AAR2 C-terminal" evidence="4">
    <location>
        <begin position="225"/>
        <end position="323"/>
    </location>
</feature>
<name>A0A8J2HN70_COTCN</name>
<evidence type="ECO:0000313" key="7">
    <source>
        <dbReference type="Proteomes" id="UP000786811"/>
    </source>
</evidence>
<comment type="caution">
    <text evidence="6">The sequence shown here is derived from an EMBL/GenBank/DDBJ whole genome shotgun (WGS) entry which is preliminary data.</text>
</comment>
<dbReference type="Pfam" id="PF05282">
    <property type="entry name" value="AAR2"/>
    <property type="match status" value="1"/>
</dbReference>
<evidence type="ECO:0000313" key="6">
    <source>
        <dbReference type="EMBL" id="CAG5100126.1"/>
    </source>
</evidence>
<accession>A0A8J2HN70</accession>
<dbReference type="InterPro" id="IPR007946">
    <property type="entry name" value="AAR2"/>
</dbReference>
<protein>
    <recommendedName>
        <fullName evidence="2">Protein AAR2 homolog</fullName>
    </recommendedName>
    <alternativeName>
        <fullName evidence="3">AAR2 splicing factor homolog</fullName>
    </alternativeName>
</protein>
<evidence type="ECO:0000256" key="2">
    <source>
        <dbReference type="ARBA" id="ARBA00016372"/>
    </source>
</evidence>
<dbReference type="Gene3D" id="1.25.40.550">
    <property type="entry name" value="Aar2, C-terminal domain-like"/>
    <property type="match status" value="1"/>
</dbReference>
<evidence type="ECO:0000256" key="3">
    <source>
        <dbReference type="ARBA" id="ARBA00030625"/>
    </source>
</evidence>
<dbReference type="InterPro" id="IPR033648">
    <property type="entry name" value="AAR2_C"/>
</dbReference>
<organism evidence="6 7">
    <name type="scientific">Cotesia congregata</name>
    <name type="common">Parasitoid wasp</name>
    <name type="synonym">Apanteles congregatus</name>
    <dbReference type="NCBI Taxonomy" id="51543"/>
    <lineage>
        <taxon>Eukaryota</taxon>
        <taxon>Metazoa</taxon>
        <taxon>Ecdysozoa</taxon>
        <taxon>Arthropoda</taxon>
        <taxon>Hexapoda</taxon>
        <taxon>Insecta</taxon>
        <taxon>Pterygota</taxon>
        <taxon>Neoptera</taxon>
        <taxon>Endopterygota</taxon>
        <taxon>Hymenoptera</taxon>
        <taxon>Apocrita</taxon>
        <taxon>Ichneumonoidea</taxon>
        <taxon>Braconidae</taxon>
        <taxon>Microgastrinae</taxon>
        <taxon>Cotesia</taxon>
    </lineage>
</organism>
<gene>
    <name evidence="6" type="ORF">HICCMSTLAB_LOCUS9397</name>
</gene>
<reference evidence="6" key="1">
    <citation type="submission" date="2021-04" db="EMBL/GenBank/DDBJ databases">
        <authorList>
            <person name="Chebbi M.A.C M."/>
        </authorList>
    </citation>
    <scope>NUCLEOTIDE SEQUENCE</scope>
</reference>
<dbReference type="PANTHER" id="PTHR12689">
    <property type="entry name" value="A1 CISTRON SPLICING FACTOR AAR2-RELATED"/>
    <property type="match status" value="1"/>
</dbReference>
<dbReference type="OrthoDB" id="201752at2759"/>
<dbReference type="InterPro" id="IPR033647">
    <property type="entry name" value="Aar2_N"/>
</dbReference>
<keyword evidence="7" id="KW-1185">Reference proteome</keyword>
<dbReference type="FunFam" id="2.60.34.20:FF:000001">
    <property type="entry name" value="protein AAR2 homolog"/>
    <property type="match status" value="1"/>
</dbReference>
<dbReference type="AlphaFoldDB" id="A0A8J2HN70"/>
<dbReference type="PANTHER" id="PTHR12689:SF4">
    <property type="entry name" value="PROTEIN AAR2 HOMOLOG"/>
    <property type="match status" value="1"/>
</dbReference>
<dbReference type="CDD" id="cd13778">
    <property type="entry name" value="Aar2_C"/>
    <property type="match status" value="1"/>
</dbReference>
<dbReference type="CDD" id="cd13777">
    <property type="entry name" value="Aar2_N"/>
    <property type="match status" value="1"/>
</dbReference>
<dbReference type="InterPro" id="IPR038516">
    <property type="entry name" value="AAR2_N_sf"/>
</dbReference>
<dbReference type="EMBL" id="CAJNRD030001122">
    <property type="protein sequence ID" value="CAG5100126.1"/>
    <property type="molecule type" value="Genomic_DNA"/>
</dbReference>
<evidence type="ECO:0000256" key="1">
    <source>
        <dbReference type="ARBA" id="ARBA00006281"/>
    </source>
</evidence>
<evidence type="ECO:0000259" key="4">
    <source>
        <dbReference type="Pfam" id="PF05282"/>
    </source>
</evidence>
<proteinExistence type="inferred from homology"/>
<evidence type="ECO:0000259" key="5">
    <source>
        <dbReference type="Pfam" id="PF20981"/>
    </source>
</evidence>
<sequence>MASKEPCEMTQEVAKVLFKKGGTLVVMDMPPGTDFGIDLKSWTTGSNFKGIKMIPPGLHFIHYSAKDEFNESAPRVGFFHIFKEQDFIVKRWDNKETDMTIEEEVIERIKNNHKELDKFLGPYPYDVLNQWKELTSKISDNILERCQPLTGYVRSALELENYDNEMRLKKSNKTQLRRRESGLSVEAKEELLLPNLKPKKGTELRFTEVPERNYPDDATPAEITDFEAFEHWKKLIALICGAEKAISSRRSIYVDFLHTIEIQLSHAPEDILCDIVADNNFVYYHLRKLFATIEINPEIEGRLKSEAARLQVRLTNQFSWDFSNLQQEEFDEAPVVVAIN</sequence>
<dbReference type="GO" id="GO:0000244">
    <property type="term" value="P:spliceosomal tri-snRNP complex assembly"/>
    <property type="evidence" value="ECO:0007669"/>
    <property type="project" value="TreeGrafter"/>
</dbReference>
<dbReference type="Proteomes" id="UP000786811">
    <property type="component" value="Unassembled WGS sequence"/>
</dbReference>
<dbReference type="Pfam" id="PF20981">
    <property type="entry name" value="AAR2_1st"/>
    <property type="match status" value="1"/>
</dbReference>